<keyword evidence="3" id="KW-1185">Reference proteome</keyword>
<sequence>MGENSKAASRSSNQQQLATAGAAAAAAAAVAEKDEYEDLVPKPNTKMQAVTPSSSAEKGKQSGSKDSKQSKGSKDKKDKPKGGKKNATKPTLTPRARVICYYCSFRAIRSKS</sequence>
<feature type="compositionally biased region" description="Polar residues" evidence="1">
    <location>
        <begin position="1"/>
        <end position="17"/>
    </location>
</feature>
<gene>
    <name evidence="2" type="ORF">DICVIV_13444</name>
</gene>
<evidence type="ECO:0000313" key="3">
    <source>
        <dbReference type="Proteomes" id="UP000053766"/>
    </source>
</evidence>
<evidence type="ECO:0000313" key="2">
    <source>
        <dbReference type="EMBL" id="KJH40597.1"/>
    </source>
</evidence>
<dbReference type="Proteomes" id="UP000053766">
    <property type="component" value="Unassembled WGS sequence"/>
</dbReference>
<feature type="region of interest" description="Disordered" evidence="1">
    <location>
        <begin position="1"/>
        <end position="91"/>
    </location>
</feature>
<name>A0A0D8XA06_DICVI</name>
<accession>A0A0D8XA06</accession>
<reference evidence="3" key="2">
    <citation type="journal article" date="2016" name="Sci. Rep.">
        <title>Dictyocaulus viviparus genome, variome and transcriptome elucidate lungworm biology and support future intervention.</title>
        <authorList>
            <person name="McNulty S.N."/>
            <person name="Strube C."/>
            <person name="Rosa B.A."/>
            <person name="Martin J.C."/>
            <person name="Tyagi R."/>
            <person name="Choi Y.J."/>
            <person name="Wang Q."/>
            <person name="Hallsworth Pepin K."/>
            <person name="Zhang X."/>
            <person name="Ozersky P."/>
            <person name="Wilson R.K."/>
            <person name="Sternberg P.W."/>
            <person name="Gasser R.B."/>
            <person name="Mitreva M."/>
        </authorList>
    </citation>
    <scope>NUCLEOTIDE SEQUENCE [LARGE SCALE GENOMIC DNA]</scope>
    <source>
        <strain evidence="3">HannoverDv2000</strain>
    </source>
</reference>
<feature type="compositionally biased region" description="Basic and acidic residues" evidence="1">
    <location>
        <begin position="57"/>
        <end position="81"/>
    </location>
</feature>
<protein>
    <submittedName>
        <fullName evidence="2">Uncharacterized protein</fullName>
    </submittedName>
</protein>
<proteinExistence type="predicted"/>
<organism evidence="2 3">
    <name type="scientific">Dictyocaulus viviparus</name>
    <name type="common">Bovine lungworm</name>
    <dbReference type="NCBI Taxonomy" id="29172"/>
    <lineage>
        <taxon>Eukaryota</taxon>
        <taxon>Metazoa</taxon>
        <taxon>Ecdysozoa</taxon>
        <taxon>Nematoda</taxon>
        <taxon>Chromadorea</taxon>
        <taxon>Rhabditida</taxon>
        <taxon>Rhabditina</taxon>
        <taxon>Rhabditomorpha</taxon>
        <taxon>Strongyloidea</taxon>
        <taxon>Metastrongylidae</taxon>
        <taxon>Dictyocaulus</taxon>
    </lineage>
</organism>
<reference evidence="2 3" key="1">
    <citation type="submission" date="2013-11" db="EMBL/GenBank/DDBJ databases">
        <title>Draft genome of the bovine lungworm Dictyocaulus viviparus.</title>
        <authorList>
            <person name="Mitreva M."/>
        </authorList>
    </citation>
    <scope>NUCLEOTIDE SEQUENCE [LARGE SCALE GENOMIC DNA]</scope>
    <source>
        <strain evidence="2 3">HannoverDv2000</strain>
    </source>
</reference>
<evidence type="ECO:0000256" key="1">
    <source>
        <dbReference type="SAM" id="MobiDB-lite"/>
    </source>
</evidence>
<dbReference type="AlphaFoldDB" id="A0A0D8XA06"/>
<feature type="compositionally biased region" description="Low complexity" evidence="1">
    <location>
        <begin position="18"/>
        <end position="30"/>
    </location>
</feature>
<feature type="compositionally biased region" description="Polar residues" evidence="1">
    <location>
        <begin position="45"/>
        <end position="56"/>
    </location>
</feature>
<dbReference type="EMBL" id="KN717094">
    <property type="protein sequence ID" value="KJH40597.1"/>
    <property type="molecule type" value="Genomic_DNA"/>
</dbReference>